<proteinExistence type="predicted"/>
<evidence type="ECO:0000313" key="1">
    <source>
        <dbReference type="EMBL" id="SHI24363.1"/>
    </source>
</evidence>
<accession>A0A1M5ZKA2</accession>
<organism evidence="1 2">
    <name type="scientific">Sporobacter termitidis DSM 10068</name>
    <dbReference type="NCBI Taxonomy" id="1123282"/>
    <lineage>
        <taxon>Bacteria</taxon>
        <taxon>Bacillati</taxon>
        <taxon>Bacillota</taxon>
        <taxon>Clostridia</taxon>
        <taxon>Eubacteriales</taxon>
        <taxon>Oscillospiraceae</taxon>
        <taxon>Sporobacter</taxon>
    </lineage>
</organism>
<dbReference type="AlphaFoldDB" id="A0A1M5ZKA2"/>
<protein>
    <recommendedName>
        <fullName evidence="3">Phage transcriptional activator, RinA family</fullName>
    </recommendedName>
</protein>
<dbReference type="STRING" id="1123282.SAMN02745823_03826"/>
<dbReference type="SUPFAM" id="SSF88659">
    <property type="entry name" value="Sigma3 and sigma4 domains of RNA polymerase sigma factors"/>
    <property type="match status" value="1"/>
</dbReference>
<evidence type="ECO:0000313" key="2">
    <source>
        <dbReference type="Proteomes" id="UP000183995"/>
    </source>
</evidence>
<dbReference type="Proteomes" id="UP000183995">
    <property type="component" value="Unassembled WGS sequence"/>
</dbReference>
<dbReference type="InterPro" id="IPR013324">
    <property type="entry name" value="RNA_pol_sigma_r3/r4-like"/>
</dbReference>
<sequence length="137" mass="15764">MTNQDKKAWLRRYVDLNRAINQKLLEIEGQRALCEKVTAVITDMPKGGGSTKEDTYIKLCDMITETNAEVDRYVDMRKEIVGVIRTAPGLTYQTLLSLRYLDGKTWEQIAVDMNYTYQWVCKLHGDALNEIQIVDSN</sequence>
<gene>
    <name evidence="1" type="ORF">SAMN02745823_03826</name>
</gene>
<evidence type="ECO:0008006" key="3">
    <source>
        <dbReference type="Google" id="ProtNLM"/>
    </source>
</evidence>
<dbReference type="OrthoDB" id="3242975at2"/>
<dbReference type="EMBL" id="FQXV01000024">
    <property type="protein sequence ID" value="SHI24363.1"/>
    <property type="molecule type" value="Genomic_DNA"/>
</dbReference>
<keyword evidence="2" id="KW-1185">Reference proteome</keyword>
<dbReference type="RefSeq" id="WP_073083270.1">
    <property type="nucleotide sequence ID" value="NZ_FQXV01000024.1"/>
</dbReference>
<name>A0A1M5ZKA2_9FIRM</name>
<reference evidence="1 2" key="1">
    <citation type="submission" date="2016-11" db="EMBL/GenBank/DDBJ databases">
        <authorList>
            <person name="Jaros S."/>
            <person name="Januszkiewicz K."/>
            <person name="Wedrychowicz H."/>
        </authorList>
    </citation>
    <scope>NUCLEOTIDE SEQUENCE [LARGE SCALE GENOMIC DNA]</scope>
    <source>
        <strain evidence="1 2">DSM 10068</strain>
    </source>
</reference>